<feature type="binding site" evidence="5">
    <location>
        <position position="74"/>
    </location>
    <ligand>
        <name>substrate</name>
    </ligand>
</feature>
<keyword evidence="2 3" id="KW-0560">Oxidoreductase</keyword>
<evidence type="ECO:0000256" key="2">
    <source>
        <dbReference type="ARBA" id="ARBA00023002"/>
    </source>
</evidence>
<dbReference type="PANTHER" id="PTHR11606:SF13">
    <property type="entry name" value="GLUTAMATE DEHYDROGENASE 1, MITOCHONDRIAL"/>
    <property type="match status" value="1"/>
</dbReference>
<dbReference type="Gene3D" id="3.40.50.10860">
    <property type="entry name" value="Leucine Dehydrogenase, chain A, domain 1"/>
    <property type="match status" value="1"/>
</dbReference>
<dbReference type="Gene3D" id="3.40.50.720">
    <property type="entry name" value="NAD(P)-binding Rossmann-like Domain"/>
    <property type="match status" value="1"/>
</dbReference>
<evidence type="ECO:0000313" key="10">
    <source>
        <dbReference type="Proteomes" id="UP000188912"/>
    </source>
</evidence>
<dbReference type="STRING" id="1902579.BHV28_15060"/>
<dbReference type="PANTHER" id="PTHR11606">
    <property type="entry name" value="GLUTAMATE DEHYDROGENASE"/>
    <property type="match status" value="1"/>
</dbReference>
<dbReference type="InterPro" id="IPR033922">
    <property type="entry name" value="NAD_bind_Glu_DH"/>
</dbReference>
<dbReference type="GO" id="GO:0000166">
    <property type="term" value="F:nucleotide binding"/>
    <property type="evidence" value="ECO:0007669"/>
    <property type="project" value="UniProtKB-KW"/>
</dbReference>
<dbReference type="AlphaFoldDB" id="A0A1U9JWF7"/>
<evidence type="ECO:0000313" key="9">
    <source>
        <dbReference type="EMBL" id="AQS42186.1"/>
    </source>
</evidence>
<name>A0A1U9JWF7_9HYPH</name>
<dbReference type="PIRSF" id="PIRSF000185">
    <property type="entry name" value="Glu_DH"/>
    <property type="match status" value="1"/>
</dbReference>
<dbReference type="SUPFAM" id="SSF53223">
    <property type="entry name" value="Aminoacid dehydrogenase-like, N-terminal domain"/>
    <property type="match status" value="1"/>
</dbReference>
<evidence type="ECO:0000256" key="5">
    <source>
        <dbReference type="PIRSR" id="PIRSR000185-2"/>
    </source>
</evidence>
<dbReference type="InterPro" id="IPR006096">
    <property type="entry name" value="Glu/Leu/Phe/Val/Trp_DH_C"/>
</dbReference>
<dbReference type="SMART" id="SM00839">
    <property type="entry name" value="ELFV_dehydrog"/>
    <property type="match status" value="1"/>
</dbReference>
<feature type="active site" description="Proton donor" evidence="4">
    <location>
        <position position="110"/>
    </location>
</feature>
<comment type="similarity">
    <text evidence="1 3 7">Belongs to the Glu/Leu/Phe/Val dehydrogenases family.</text>
</comment>
<evidence type="ECO:0000256" key="7">
    <source>
        <dbReference type="RuleBase" id="RU004417"/>
    </source>
</evidence>
<dbReference type="InterPro" id="IPR006095">
    <property type="entry name" value="Glu/Leu/Phe/Val/Trp_DH"/>
</dbReference>
<dbReference type="InterPro" id="IPR014362">
    <property type="entry name" value="Glu_DH"/>
</dbReference>
<feature type="binding site" evidence="5">
    <location>
        <position position="98"/>
    </location>
    <ligand>
        <name>substrate</name>
    </ligand>
</feature>
<dbReference type="Pfam" id="PF00208">
    <property type="entry name" value="ELFV_dehydrog"/>
    <property type="match status" value="1"/>
</dbReference>
<keyword evidence="5" id="KW-0520">NAD</keyword>
<dbReference type="PRINTS" id="PR00082">
    <property type="entry name" value="GLFDHDRGNASE"/>
</dbReference>
<dbReference type="GO" id="GO:0004352">
    <property type="term" value="F:glutamate dehydrogenase (NAD+) activity"/>
    <property type="evidence" value="ECO:0007669"/>
    <property type="project" value="TreeGrafter"/>
</dbReference>
<evidence type="ECO:0000256" key="1">
    <source>
        <dbReference type="ARBA" id="ARBA00006382"/>
    </source>
</evidence>
<evidence type="ECO:0000256" key="6">
    <source>
        <dbReference type="PIRSR" id="PIRSR000185-3"/>
    </source>
</evidence>
<dbReference type="InterPro" id="IPR036291">
    <property type="entry name" value="NAD(P)-bd_dom_sf"/>
</dbReference>
<dbReference type="KEGG" id="thd:BHV28_15060"/>
<protein>
    <recommendedName>
        <fullName evidence="3">Glutamate dehydrogenase</fullName>
    </recommendedName>
</protein>
<dbReference type="InterPro" id="IPR046346">
    <property type="entry name" value="Aminoacid_DH-like_N_sf"/>
</dbReference>
<organism evidence="9 10">
    <name type="scientific">Candidatus Tokpelaia hoelldobleri</name>
    <dbReference type="NCBI Taxonomy" id="1902579"/>
    <lineage>
        <taxon>Bacteria</taxon>
        <taxon>Pseudomonadati</taxon>
        <taxon>Pseudomonadota</taxon>
        <taxon>Alphaproteobacteria</taxon>
        <taxon>Hyphomicrobiales</taxon>
        <taxon>Candidatus Tokpelaia</taxon>
    </lineage>
</organism>
<keyword evidence="5" id="KW-0547">Nucleotide-binding</keyword>
<reference evidence="9 10" key="1">
    <citation type="journal article" date="2010" name="Science">
        <title>Genomic comparison of the ants Camponotus floridanus and Harpegnathos saltator.</title>
        <authorList>
            <person name="Bonasio R."/>
            <person name="Zhang G."/>
            <person name="Ye C."/>
            <person name="Mutti N.S."/>
            <person name="Fang X."/>
            <person name="Qin N."/>
            <person name="Donahue G."/>
            <person name="Yang P."/>
            <person name="Li Q."/>
            <person name="Li C."/>
            <person name="Zhang P."/>
            <person name="Huang Z."/>
            <person name="Berger S.L."/>
            <person name="Reinberg D."/>
            <person name="Wang J."/>
            <person name="Liebig J."/>
        </authorList>
    </citation>
    <scope>NUCLEOTIDE SEQUENCE [LARGE SCALE GENOMIC DNA]</scope>
    <source>
        <strain evidence="9 10">Hsal</strain>
    </source>
</reference>
<proteinExistence type="inferred from homology"/>
<feature type="site" description="Important for catalysis" evidence="6">
    <location>
        <position position="150"/>
    </location>
</feature>
<dbReference type="InterPro" id="IPR006097">
    <property type="entry name" value="Glu/Leu/Phe/Val/Trp_DH_dimer"/>
</dbReference>
<feature type="binding site" evidence="5">
    <location>
        <position position="194"/>
    </location>
    <ligand>
        <name>NAD(+)</name>
        <dbReference type="ChEBI" id="CHEBI:57540"/>
    </ligand>
</feature>
<feature type="binding site" evidence="5">
    <location>
        <position position="225"/>
    </location>
    <ligand>
        <name>NAD(+)</name>
        <dbReference type="ChEBI" id="CHEBI:57540"/>
    </ligand>
</feature>
<dbReference type="SUPFAM" id="SSF51735">
    <property type="entry name" value="NAD(P)-binding Rossmann-fold domains"/>
    <property type="match status" value="1"/>
</dbReference>
<dbReference type="GO" id="GO:0006538">
    <property type="term" value="P:L-glutamate catabolic process"/>
    <property type="evidence" value="ECO:0007669"/>
    <property type="project" value="TreeGrafter"/>
</dbReference>
<dbReference type="Proteomes" id="UP000188912">
    <property type="component" value="Chromosome"/>
</dbReference>
<accession>A0A1U9JWF7</accession>
<evidence type="ECO:0000259" key="8">
    <source>
        <dbReference type="SMART" id="SM00839"/>
    </source>
</evidence>
<evidence type="ECO:0000256" key="3">
    <source>
        <dbReference type="PIRNR" id="PIRNR000185"/>
    </source>
</evidence>
<dbReference type="Pfam" id="PF02812">
    <property type="entry name" value="ELFV_dehydrog_N"/>
    <property type="match status" value="1"/>
</dbReference>
<sequence>MEASSIYTGPVFEMARKQFETVADMLDIPAPERTRIFMPKRTLAVSCPIQHDDGSVVVYQGYRVQHHLTLGPAKGGTRFAPNVDVGEVAALAIWMSWKCALAGLPYGGAKGGVAVDPRALSPRELETLSRRYMQEMLPFVGPHTDVMAPDMGTNEQVMAWFMDTYSMNQGKTVLEIVTGKPVDNGGTVGRREATGRGVAYLIGRAAETIGLKINGSTAIVQGFGNVGSVAAVTLQAMGVTVVGVSDHTCAYYDPKGLDVAKLEAHVRRTGVLEGYSKEGLFDASELLVQPCDILVPAAIERVINGKNADKLQCRILAEAANGPTTPEADAILRNRPEIYVIPDILCNAGGVIVSYFEWVQDLQQLFWDETEVNDRLHKTLERSYQAVSTLIEKRSLSARDAALSIGVERVLNAKRKRGLFP</sequence>
<dbReference type="CDD" id="cd01076">
    <property type="entry name" value="NAD_bind_1_Glu_DH"/>
    <property type="match status" value="1"/>
</dbReference>
<dbReference type="EMBL" id="CP017315">
    <property type="protein sequence ID" value="AQS42186.1"/>
    <property type="molecule type" value="Genomic_DNA"/>
</dbReference>
<keyword evidence="10" id="KW-1185">Reference proteome</keyword>
<dbReference type="InterPro" id="IPR033524">
    <property type="entry name" value="Glu/Leu/Phe/Val_DH_AS"/>
</dbReference>
<gene>
    <name evidence="9" type="ORF">BHV28_15060</name>
</gene>
<dbReference type="PROSITE" id="PS00074">
    <property type="entry name" value="GLFV_DEHYDROGENASE"/>
    <property type="match status" value="1"/>
</dbReference>
<feature type="binding site" evidence="5">
    <location>
        <position position="354"/>
    </location>
    <ligand>
        <name>substrate</name>
    </ligand>
</feature>
<feature type="domain" description="Glutamate/phenylalanine/leucine/valine/L-tryptophan dehydrogenase C-terminal" evidence="8">
    <location>
        <begin position="187"/>
        <end position="418"/>
    </location>
</feature>
<reference evidence="9 10" key="2">
    <citation type="journal article" date="2016" name="Sci. Rep.">
        <title>The genome of Rhizobiales bacteria in predatory ants reveals urease gene functions but no genes for nitrogen fixation.</title>
        <authorList>
            <person name="Neuvonen M.M."/>
            <person name="Tamarit D."/>
            <person name="Naslund K."/>
            <person name="Liebig J."/>
            <person name="Feldhaar H."/>
            <person name="Moran N.A."/>
            <person name="Guy L."/>
            <person name="Andersson S.G."/>
        </authorList>
    </citation>
    <scope>NUCLEOTIDE SEQUENCE [LARGE SCALE GENOMIC DNA]</scope>
    <source>
        <strain evidence="9 10">Hsal</strain>
    </source>
</reference>
<evidence type="ECO:0000256" key="4">
    <source>
        <dbReference type="PIRSR" id="PIRSR000185-1"/>
    </source>
</evidence>